<dbReference type="SUPFAM" id="SSF58069">
    <property type="entry name" value="Virus ectodomain"/>
    <property type="match status" value="1"/>
</dbReference>
<evidence type="ECO:0000256" key="1">
    <source>
        <dbReference type="SAM" id="MobiDB-lite"/>
    </source>
</evidence>
<dbReference type="InParanoid" id="A0A6P8STM3"/>
<gene>
    <name evidence="4" type="primary">LOC117534198</name>
</gene>
<organism evidence="3 4">
    <name type="scientific">Gymnodraco acuticeps</name>
    <name type="common">Antarctic dragonfish</name>
    <dbReference type="NCBI Taxonomy" id="8218"/>
    <lineage>
        <taxon>Eukaryota</taxon>
        <taxon>Metazoa</taxon>
        <taxon>Chordata</taxon>
        <taxon>Craniata</taxon>
        <taxon>Vertebrata</taxon>
        <taxon>Euteleostomi</taxon>
        <taxon>Actinopterygii</taxon>
        <taxon>Neopterygii</taxon>
        <taxon>Teleostei</taxon>
        <taxon>Neoteleostei</taxon>
        <taxon>Acanthomorphata</taxon>
        <taxon>Eupercaria</taxon>
        <taxon>Perciformes</taxon>
        <taxon>Notothenioidei</taxon>
        <taxon>Bathydraconidae</taxon>
        <taxon>Gymnodraco</taxon>
    </lineage>
</organism>
<feature type="transmembrane region" description="Helical" evidence="2">
    <location>
        <begin position="479"/>
        <end position="501"/>
    </location>
</feature>
<evidence type="ECO:0000313" key="3">
    <source>
        <dbReference type="Proteomes" id="UP000515161"/>
    </source>
</evidence>
<dbReference type="PANTHER" id="PTHR10424">
    <property type="entry name" value="VIRAL ENVELOPE PROTEIN"/>
    <property type="match status" value="1"/>
</dbReference>
<keyword evidence="2" id="KW-1133">Transmembrane helix</keyword>
<feature type="region of interest" description="Disordered" evidence="1">
    <location>
        <begin position="536"/>
        <end position="566"/>
    </location>
</feature>
<dbReference type="Proteomes" id="UP000515161">
    <property type="component" value="Unplaced"/>
</dbReference>
<name>A0A6P8STM3_GYMAC</name>
<dbReference type="InterPro" id="IPR018154">
    <property type="entry name" value="TLV/ENV_coat_polyprotein"/>
</dbReference>
<dbReference type="CDD" id="cd09951">
    <property type="entry name" value="HERV-Rb-like_HR1-HR2"/>
    <property type="match status" value="1"/>
</dbReference>
<dbReference type="OrthoDB" id="9950230at2759"/>
<dbReference type="PANTHER" id="PTHR10424:SF80">
    <property type="entry name" value="ENVELOPE GLYCOPROTEIN"/>
    <property type="match status" value="1"/>
</dbReference>
<reference evidence="4" key="1">
    <citation type="submission" date="2025-08" db="UniProtKB">
        <authorList>
            <consortium name="RefSeq"/>
        </authorList>
    </citation>
    <scope>IDENTIFICATION</scope>
</reference>
<dbReference type="GeneID" id="117534198"/>
<dbReference type="RefSeq" id="XP_034054243.1">
    <property type="nucleotide sequence ID" value="XM_034198352.1"/>
</dbReference>
<keyword evidence="2" id="KW-0472">Membrane</keyword>
<accession>A0A6P8STM3</accession>
<dbReference type="Pfam" id="PF00429">
    <property type="entry name" value="TLV_coat"/>
    <property type="match status" value="1"/>
</dbReference>
<dbReference type="AlphaFoldDB" id="A0A6P8STM3"/>
<keyword evidence="2" id="KW-0812">Transmembrane</keyword>
<dbReference type="KEGG" id="gacu:117534198"/>
<evidence type="ECO:0000256" key="2">
    <source>
        <dbReference type="SAM" id="Phobius"/>
    </source>
</evidence>
<protein>
    <submittedName>
        <fullName evidence="4">Uncharacterized protein LOC117534198</fullName>
    </submittedName>
</protein>
<proteinExistence type="predicted"/>
<evidence type="ECO:0000313" key="4">
    <source>
        <dbReference type="RefSeq" id="XP_034054243.1"/>
    </source>
</evidence>
<keyword evidence="3" id="KW-1185">Reference proteome</keyword>
<dbReference type="Gene3D" id="1.10.287.210">
    <property type="match status" value="1"/>
</dbReference>
<sequence length="566" mass="62325">MTLDFWFGKGDPNERYSYGRAWTDLVGETGADWSSSSTGTAKKVRQRVHLAKSSSGLVVQLDLTGVPQPKKDEPPCASFYLWPKTSPSPQFSIYVCMSSRIKRSQSDIVSVQKGVVIHSTKEWTTDQEFQAATGISGHSANSNNWLLMAQQAALDTGDDCLVCMGARPLLHIIPAPVEPRCATEIMGTDNPQHNCSKYDVYFPLANAELKKPLFFAKVPRLYYTRFHTTIRNTGGFNKTLCDHIVTPTTPGRGVIRADIWFHCGGNQLHDRVPYNASGLCALVTLLLPVKTYKLKVGDITNLAEQYPYHTTNRVKREAMIDPDPTYIDAIGVPRGVPSDYKIADQVADGFTSIICPWCVINKNSDRINYIHYNIQRLGNLTHAGLKAVSEQLKATSLMAYQNRMALDMLLAEKGGVCAMFGEQCCTFIPNNTAADGTLQIALDGLKTLNSRMKDQSGIDGKWDEWMSVFGKYKTLVTSVLVSMAVFAAILTLCGCCCIPCIRSMVDKIISTAIAPSTPLGQQLALLSLENNPDIEEGEEEAAAMDTFPTAPPVPPNGRMWERETEA</sequence>